<feature type="compositionally biased region" description="Polar residues" evidence="6">
    <location>
        <begin position="123"/>
        <end position="141"/>
    </location>
</feature>
<dbReference type="Pfam" id="PF14629">
    <property type="entry name" value="ORC4_C"/>
    <property type="match status" value="1"/>
</dbReference>
<keyword evidence="3" id="KW-0235">DNA replication</keyword>
<dbReference type="EMBL" id="KQ085936">
    <property type="protein sequence ID" value="KLO14955.1"/>
    <property type="molecule type" value="Genomic_DNA"/>
</dbReference>
<dbReference type="InterPro" id="IPR041664">
    <property type="entry name" value="AAA_16"/>
</dbReference>
<gene>
    <name evidence="9" type="ORF">SCHPADRAFT_902813</name>
</gene>
<sequence length="648" mass="70561">MPKRKAVDAPAQVQGPAKRVTRSTGALSTTQPVANATSPTKRRGRPPGLPANTVPKFAKANTRNRSNTISSSKENERLDDEEEEDDDELNIASEVEKPVGSARPSQKVVQDSIIVAAPRRSRLATQQPTVKSSKSSTQPSHPRTAPPETSDEVDTPSELPEVASPSKTALGKRPQIVLPKIIPSKLADHLSSQKQACLAALHDPPLAPDDEDVVNNLALKQLTDLMRGTVERGEGNSCLVLGPAGSGKTRIFEKAVSNFSGKSVVIRLSGFVQHNDRLAMREIARQVVEQTGNDKFSSLPSDDENPFLDDTNAGEASTSDVDGQISIALPPASHLPSLIAQLSSLSLPVILLLDGFHLFTGHARQALLYCLLDAVQSCRVGAEGQKGLAVVGLTSRVDVINLLEKRVKSRFSHRILRTAGMASIDEWKCMLRRCLITEGDKQDDHRDSSSQEWRKLWDYSIERFLDDKATSDGFKDLFGLTKDVRLLLKSMSGAIGSLSPSSPFLDPSRVRSYLSSQRCSSRADILSKLNYPLISMLIAAEHVRISGHDAFTFEQLYELFRIQVRMSSAAPVAMGASALGMVNVSRGILMGGFEQLAQMGLFVPTMAPSVGVAKQFVKHRCNVEREDLRIAVGNTQQTNLKKWLSKAQ</sequence>
<dbReference type="InterPro" id="IPR032705">
    <property type="entry name" value="ORC4_C"/>
</dbReference>
<dbReference type="AlphaFoldDB" id="A0A0H2RSK9"/>
<feature type="compositionally biased region" description="Acidic residues" evidence="6">
    <location>
        <begin position="77"/>
        <end position="89"/>
    </location>
</feature>
<feature type="domain" description="Orc1-like AAA ATPase" evidence="7">
    <location>
        <begin position="219"/>
        <end position="377"/>
    </location>
</feature>
<evidence type="ECO:0000259" key="7">
    <source>
        <dbReference type="Pfam" id="PF13191"/>
    </source>
</evidence>
<dbReference type="InterPro" id="IPR027417">
    <property type="entry name" value="P-loop_NTPase"/>
</dbReference>
<dbReference type="InParanoid" id="A0A0H2RSK9"/>
<evidence type="ECO:0000259" key="8">
    <source>
        <dbReference type="Pfam" id="PF14629"/>
    </source>
</evidence>
<dbReference type="GO" id="GO:0003688">
    <property type="term" value="F:DNA replication origin binding"/>
    <property type="evidence" value="ECO:0007669"/>
    <property type="project" value="TreeGrafter"/>
</dbReference>
<evidence type="ECO:0000256" key="5">
    <source>
        <dbReference type="ARBA" id="ARBA00023242"/>
    </source>
</evidence>
<reference evidence="9 10" key="1">
    <citation type="submission" date="2015-04" db="EMBL/GenBank/DDBJ databases">
        <title>Complete genome sequence of Schizopora paradoxa KUC8140, a cosmopolitan wood degrader in East Asia.</title>
        <authorList>
            <consortium name="DOE Joint Genome Institute"/>
            <person name="Min B."/>
            <person name="Park H."/>
            <person name="Jang Y."/>
            <person name="Kim J.-J."/>
            <person name="Kim K.H."/>
            <person name="Pangilinan J."/>
            <person name="Lipzen A."/>
            <person name="Riley R."/>
            <person name="Grigoriev I.V."/>
            <person name="Spatafora J.W."/>
            <person name="Choi I.-G."/>
        </authorList>
    </citation>
    <scope>NUCLEOTIDE SEQUENCE [LARGE SCALE GENOMIC DNA]</scope>
    <source>
        <strain evidence="9 10">KUC8140</strain>
    </source>
</reference>
<organism evidence="9 10">
    <name type="scientific">Schizopora paradoxa</name>
    <dbReference type="NCBI Taxonomy" id="27342"/>
    <lineage>
        <taxon>Eukaryota</taxon>
        <taxon>Fungi</taxon>
        <taxon>Dikarya</taxon>
        <taxon>Basidiomycota</taxon>
        <taxon>Agaricomycotina</taxon>
        <taxon>Agaricomycetes</taxon>
        <taxon>Hymenochaetales</taxon>
        <taxon>Schizoporaceae</taxon>
        <taxon>Schizopora</taxon>
    </lineage>
</organism>
<protein>
    <submittedName>
        <fullName evidence="9">Uncharacterized protein</fullName>
    </submittedName>
</protein>
<dbReference type="PANTHER" id="PTHR12087:SF0">
    <property type="entry name" value="ORIGIN RECOGNITION COMPLEX SUBUNIT 4"/>
    <property type="match status" value="1"/>
</dbReference>
<evidence type="ECO:0000256" key="4">
    <source>
        <dbReference type="ARBA" id="ARBA00023125"/>
    </source>
</evidence>
<dbReference type="SUPFAM" id="SSF52540">
    <property type="entry name" value="P-loop containing nucleoside triphosphate hydrolases"/>
    <property type="match status" value="1"/>
</dbReference>
<comment type="similarity">
    <text evidence="2">Belongs to the ORC4 family.</text>
</comment>
<dbReference type="OrthoDB" id="343623at2759"/>
<evidence type="ECO:0000256" key="6">
    <source>
        <dbReference type="SAM" id="MobiDB-lite"/>
    </source>
</evidence>
<accession>A0A0H2RSK9</accession>
<dbReference type="STRING" id="27342.A0A0H2RSK9"/>
<dbReference type="GO" id="GO:0005664">
    <property type="term" value="C:nuclear origin of replication recognition complex"/>
    <property type="evidence" value="ECO:0007669"/>
    <property type="project" value="TreeGrafter"/>
</dbReference>
<evidence type="ECO:0000313" key="9">
    <source>
        <dbReference type="EMBL" id="KLO14955.1"/>
    </source>
</evidence>
<dbReference type="Pfam" id="PF13191">
    <property type="entry name" value="AAA_16"/>
    <property type="match status" value="1"/>
</dbReference>
<name>A0A0H2RSK9_9AGAM</name>
<feature type="region of interest" description="Disordered" evidence="6">
    <location>
        <begin position="293"/>
        <end position="318"/>
    </location>
</feature>
<comment type="subcellular location">
    <subcellularLocation>
        <location evidence="1">Nucleus</location>
    </subcellularLocation>
</comment>
<dbReference type="Proteomes" id="UP000053477">
    <property type="component" value="Unassembled WGS sequence"/>
</dbReference>
<keyword evidence="10" id="KW-1185">Reference proteome</keyword>
<dbReference type="InterPro" id="IPR016527">
    <property type="entry name" value="ORC4"/>
</dbReference>
<feature type="compositionally biased region" description="Polar residues" evidence="6">
    <location>
        <begin position="22"/>
        <end position="39"/>
    </location>
</feature>
<keyword evidence="4" id="KW-0238">DNA-binding</keyword>
<evidence type="ECO:0000256" key="2">
    <source>
        <dbReference type="ARBA" id="ARBA00005334"/>
    </source>
</evidence>
<dbReference type="PANTHER" id="PTHR12087">
    <property type="entry name" value="ORIGIN RECOGNITION COMPLEX SUBUNIT 4"/>
    <property type="match status" value="1"/>
</dbReference>
<evidence type="ECO:0000256" key="3">
    <source>
        <dbReference type="ARBA" id="ARBA00022705"/>
    </source>
</evidence>
<feature type="compositionally biased region" description="Low complexity" evidence="6">
    <location>
        <begin position="61"/>
        <end position="72"/>
    </location>
</feature>
<dbReference type="FunCoup" id="A0A0H2RSK9">
    <property type="interactions" value="79"/>
</dbReference>
<evidence type="ECO:0000256" key="1">
    <source>
        <dbReference type="ARBA" id="ARBA00004123"/>
    </source>
</evidence>
<proteinExistence type="inferred from homology"/>
<feature type="region of interest" description="Disordered" evidence="6">
    <location>
        <begin position="1"/>
        <end position="170"/>
    </location>
</feature>
<evidence type="ECO:0000313" key="10">
    <source>
        <dbReference type="Proteomes" id="UP000053477"/>
    </source>
</evidence>
<feature type="domain" description="Origin recognition complex subunit 4 C-terminal" evidence="8">
    <location>
        <begin position="441"/>
        <end position="632"/>
    </location>
</feature>
<dbReference type="Gene3D" id="3.40.50.300">
    <property type="entry name" value="P-loop containing nucleotide triphosphate hydrolases"/>
    <property type="match status" value="1"/>
</dbReference>
<keyword evidence="5" id="KW-0539">Nucleus</keyword>
<dbReference type="GO" id="GO:0006270">
    <property type="term" value="P:DNA replication initiation"/>
    <property type="evidence" value="ECO:0007669"/>
    <property type="project" value="TreeGrafter"/>
</dbReference>